<evidence type="ECO:0000313" key="2">
    <source>
        <dbReference type="Proteomes" id="UP000191931"/>
    </source>
</evidence>
<gene>
    <name evidence="1" type="ORF">MTBBW1_1610028</name>
</gene>
<dbReference type="STRING" id="1246637.MTBBW1_1610028"/>
<proteinExistence type="predicted"/>
<dbReference type="Proteomes" id="UP000191931">
    <property type="component" value="Unassembled WGS sequence"/>
</dbReference>
<accession>A0A1W1H8V1</accession>
<evidence type="ECO:0000313" key="1">
    <source>
        <dbReference type="EMBL" id="SLM28866.1"/>
    </source>
</evidence>
<protein>
    <submittedName>
        <fullName evidence="1">Uncharacterized protein</fullName>
    </submittedName>
</protein>
<sequence length="252" mass="29053">MFTAGSNKRSSDSSAFIFYEDQDTTSRPFIVEHSWPSGLSEYSCFIDRRSGTDSVDSKGNAGIRLKDGGRILANGKRVLSLKDGSAILKEDPLSFMDENTITLGKRTTTPYFDLNKFIYSQRNRKIKESIYDLELDTVTSDSSSEFSEIQQILEESEDISRPEIYYLKCVRDLPCVEAVFYQTMPELKCISTVLTTRDLDVTERIYDIEIRVSEKYTGEQFYFRVDWLHDNVDLNSIIKDKRVLFHKRSIDA</sequence>
<name>A0A1W1H8V1_9BACT</name>
<organism evidence="1 2">
    <name type="scientific">Desulfamplus magnetovallimortis</name>
    <dbReference type="NCBI Taxonomy" id="1246637"/>
    <lineage>
        <taxon>Bacteria</taxon>
        <taxon>Pseudomonadati</taxon>
        <taxon>Thermodesulfobacteriota</taxon>
        <taxon>Desulfobacteria</taxon>
        <taxon>Desulfobacterales</taxon>
        <taxon>Desulfobacteraceae</taxon>
        <taxon>Desulfamplus</taxon>
    </lineage>
</organism>
<reference evidence="1 2" key="1">
    <citation type="submission" date="2017-03" db="EMBL/GenBank/DDBJ databases">
        <authorList>
            <person name="Afonso C.L."/>
            <person name="Miller P.J."/>
            <person name="Scott M.A."/>
            <person name="Spackman E."/>
            <person name="Goraichik I."/>
            <person name="Dimitrov K.M."/>
            <person name="Suarez D.L."/>
            <person name="Swayne D.E."/>
        </authorList>
    </citation>
    <scope>NUCLEOTIDE SEQUENCE [LARGE SCALE GENOMIC DNA]</scope>
    <source>
        <strain evidence="1">PRJEB14757</strain>
    </source>
</reference>
<dbReference type="RefSeq" id="WP_080805350.1">
    <property type="nucleotide sequence ID" value="NZ_LT828550.1"/>
</dbReference>
<keyword evidence="2" id="KW-1185">Reference proteome</keyword>
<dbReference type="EMBL" id="FWEV01000070">
    <property type="protein sequence ID" value="SLM28866.1"/>
    <property type="molecule type" value="Genomic_DNA"/>
</dbReference>
<dbReference type="AlphaFoldDB" id="A0A1W1H8V1"/>